<dbReference type="GO" id="GO:0016787">
    <property type="term" value="F:hydrolase activity"/>
    <property type="evidence" value="ECO:0007669"/>
    <property type="project" value="UniProtKB-KW"/>
</dbReference>
<gene>
    <name evidence="3" type="ORF">DRJ21_02255</name>
</gene>
<dbReference type="Proteomes" id="UP000281962">
    <property type="component" value="Unassembled WGS sequence"/>
</dbReference>
<keyword evidence="1" id="KW-0378">Hydrolase</keyword>
<evidence type="ECO:0000259" key="2">
    <source>
        <dbReference type="Pfam" id="PF04167"/>
    </source>
</evidence>
<dbReference type="SUPFAM" id="SSF159234">
    <property type="entry name" value="FomD-like"/>
    <property type="match status" value="1"/>
</dbReference>
<dbReference type="InterPro" id="IPR050212">
    <property type="entry name" value="Ntdp-like"/>
</dbReference>
<protein>
    <recommendedName>
        <fullName evidence="2">DUF402 domain-containing protein</fullName>
    </recommendedName>
</protein>
<dbReference type="Pfam" id="PF04167">
    <property type="entry name" value="DUF402"/>
    <property type="match status" value="1"/>
</dbReference>
<comment type="caution">
    <text evidence="3">The sequence shown here is derived from an EMBL/GenBank/DDBJ whole genome shotgun (WGS) entry which is preliminary data.</text>
</comment>
<dbReference type="EMBL" id="QMQY01000092">
    <property type="protein sequence ID" value="RLE49650.1"/>
    <property type="molecule type" value="Genomic_DNA"/>
</dbReference>
<name>A0A497ESE7_9CREN</name>
<reference evidence="3 4" key="1">
    <citation type="submission" date="2018-06" db="EMBL/GenBank/DDBJ databases">
        <title>Extensive metabolic versatility and redundancy in microbially diverse, dynamic hydrothermal sediments.</title>
        <authorList>
            <person name="Dombrowski N."/>
            <person name="Teske A."/>
            <person name="Baker B.J."/>
        </authorList>
    </citation>
    <scope>NUCLEOTIDE SEQUENCE [LARGE SCALE GENOMIC DNA]</scope>
    <source>
        <strain evidence="3">B30_G17</strain>
    </source>
</reference>
<feature type="domain" description="DUF402" evidence="2">
    <location>
        <begin position="39"/>
        <end position="162"/>
    </location>
</feature>
<evidence type="ECO:0000313" key="3">
    <source>
        <dbReference type="EMBL" id="RLE49650.1"/>
    </source>
</evidence>
<dbReference type="Gene3D" id="2.40.380.10">
    <property type="entry name" value="FomD-like"/>
    <property type="match status" value="1"/>
</dbReference>
<accession>A0A497ESE7</accession>
<organism evidence="3 4">
    <name type="scientific">Thermoproteota archaeon</name>
    <dbReference type="NCBI Taxonomy" id="2056631"/>
    <lineage>
        <taxon>Archaea</taxon>
        <taxon>Thermoproteota</taxon>
    </lineage>
</organism>
<dbReference type="PANTHER" id="PTHR39159">
    <property type="match status" value="1"/>
</dbReference>
<dbReference type="InterPro" id="IPR007295">
    <property type="entry name" value="DUF402"/>
</dbReference>
<evidence type="ECO:0000313" key="4">
    <source>
        <dbReference type="Proteomes" id="UP000281962"/>
    </source>
</evidence>
<dbReference type="InterPro" id="IPR035930">
    <property type="entry name" value="FomD-like_sf"/>
</dbReference>
<dbReference type="AlphaFoldDB" id="A0A497ESE7"/>
<dbReference type="PANTHER" id="PTHR39159:SF1">
    <property type="entry name" value="UPF0374 PROTEIN YGAC"/>
    <property type="match status" value="1"/>
</dbReference>
<sequence>MEEFCLHLPCKGELIQIKHVKLSGREINLGKALIEYFNEKTGEIKLKRIIHSKGFYNGINVEKNPGDYAITETKIGEWYLKTTYYSNNGESKGVYININTPIELYSTCIRYVDLEIDVCITREGKVLILDEDKLMKSYELELISDKLLNKVKSVVNHILNEIVPKISL</sequence>
<evidence type="ECO:0000256" key="1">
    <source>
        <dbReference type="ARBA" id="ARBA00022801"/>
    </source>
</evidence>
<proteinExistence type="predicted"/>